<evidence type="ECO:0000313" key="2">
    <source>
        <dbReference type="Proteomes" id="UP001055879"/>
    </source>
</evidence>
<dbReference type="EMBL" id="CM042048">
    <property type="protein sequence ID" value="KAI3759780.1"/>
    <property type="molecule type" value="Genomic_DNA"/>
</dbReference>
<accession>A0ACB9ELV1</accession>
<sequence>MVSGSRIEGGNGTQNLSAGIRRTIQSIKEIVGNHSDADIYVTLKETNMDPNETAQKLLNQDPFHEVKRKRDKKKEVTAFVGSVSIKPRKPTDQVVQVMKSNTYLDRNPRRAGYGRNNAPDAGVTREFRVVRDNRINQNGHREIKLPANSSVVVSTEKLLVSNVSDKSSAETSKNLKSPTGHNSAQSVSLPIDSVSKQVKGVGSSGSERNERSGGKRPLVSNVAPPVQTTKTHDSHQSSVTSPNSSVVGVYSSSSDPVHIPSLASRPAANVGAIKREVGAVGVRRHTSENSAKLSSVQGGSVSNLQSGRDGPSREQFRSFPAVSKSDQPSQSNSSESLPNISAGRSFNNQYSSRPHQQLVTHQKAPQGNKEWKPKSSQKPSVVDLGVIGTPKKSASSPAHKSKDLASEVAPLQDHLTHASTREDQNVIIAAHIRVSETDRSRLTFGSLGIEVESSQNSGYQEARHVEESNVEPLTSSSVGSPDSSNDEPSGSKQVELVDERVQSSGSISPASGTTSEQQTADRLESSSPQNMENYTDIGLVRHSSPSYTPSEPPQQQGPSELPSFSQAYDPQAGYDLSYFRPAADESLRGQVLQIPQEAFSSHAANTIPATTIPMVQQQAPVAQMYPQVHLSHFANLMPYRQFLSPVYVPPMVMPGYSNNPTYSPHPSSGSSYVLMPGTNSPHLSANGLKYGIPQYKSLQAGSPTGFGNFTNPTGYALNTPGVVGSASGLDDSSRLKYKDGNVYVPNPQAETSELWMNPRDIPSLQSASYYNMAGQTPHGAYLPSHTGHASFNAAAQSSHMQFPGLYHPPQPAAIANPHHMGPTMGGNVGVGVAAGAAGPQVGGYQQAQLSQLSWTGNF</sequence>
<organism evidence="1 2">
    <name type="scientific">Arctium lappa</name>
    <name type="common">Greater burdock</name>
    <name type="synonym">Lappa major</name>
    <dbReference type="NCBI Taxonomy" id="4217"/>
    <lineage>
        <taxon>Eukaryota</taxon>
        <taxon>Viridiplantae</taxon>
        <taxon>Streptophyta</taxon>
        <taxon>Embryophyta</taxon>
        <taxon>Tracheophyta</taxon>
        <taxon>Spermatophyta</taxon>
        <taxon>Magnoliopsida</taxon>
        <taxon>eudicotyledons</taxon>
        <taxon>Gunneridae</taxon>
        <taxon>Pentapetalae</taxon>
        <taxon>asterids</taxon>
        <taxon>campanulids</taxon>
        <taxon>Asterales</taxon>
        <taxon>Asteraceae</taxon>
        <taxon>Carduoideae</taxon>
        <taxon>Cardueae</taxon>
        <taxon>Arctiinae</taxon>
        <taxon>Arctium</taxon>
    </lineage>
</organism>
<keyword evidence="2" id="KW-1185">Reference proteome</keyword>
<evidence type="ECO:0000313" key="1">
    <source>
        <dbReference type="EMBL" id="KAI3759780.1"/>
    </source>
</evidence>
<reference evidence="2" key="1">
    <citation type="journal article" date="2022" name="Mol. Ecol. Resour.">
        <title>The genomes of chicory, endive, great burdock and yacon provide insights into Asteraceae palaeo-polyploidization history and plant inulin production.</title>
        <authorList>
            <person name="Fan W."/>
            <person name="Wang S."/>
            <person name="Wang H."/>
            <person name="Wang A."/>
            <person name="Jiang F."/>
            <person name="Liu H."/>
            <person name="Zhao H."/>
            <person name="Xu D."/>
            <person name="Zhang Y."/>
        </authorList>
    </citation>
    <scope>NUCLEOTIDE SEQUENCE [LARGE SCALE GENOMIC DNA]</scope>
    <source>
        <strain evidence="2">cv. Niubang</strain>
    </source>
</reference>
<reference evidence="1 2" key="2">
    <citation type="journal article" date="2022" name="Mol. Ecol. Resour.">
        <title>The genomes of chicory, endive, great burdock and yacon provide insights into Asteraceae paleo-polyploidization history and plant inulin production.</title>
        <authorList>
            <person name="Fan W."/>
            <person name="Wang S."/>
            <person name="Wang H."/>
            <person name="Wang A."/>
            <person name="Jiang F."/>
            <person name="Liu H."/>
            <person name="Zhao H."/>
            <person name="Xu D."/>
            <person name="Zhang Y."/>
        </authorList>
    </citation>
    <scope>NUCLEOTIDE SEQUENCE [LARGE SCALE GENOMIC DNA]</scope>
    <source>
        <strain evidence="2">cv. Niubang</strain>
    </source>
</reference>
<gene>
    <name evidence="1" type="ORF">L6452_07832</name>
</gene>
<protein>
    <submittedName>
        <fullName evidence="1">Uncharacterized protein</fullName>
    </submittedName>
</protein>
<dbReference type="Proteomes" id="UP001055879">
    <property type="component" value="Linkage Group LG02"/>
</dbReference>
<proteinExistence type="predicted"/>
<name>A0ACB9ELV1_ARCLA</name>
<comment type="caution">
    <text evidence="1">The sequence shown here is derived from an EMBL/GenBank/DDBJ whole genome shotgun (WGS) entry which is preliminary data.</text>
</comment>